<dbReference type="InterPro" id="IPR039856">
    <property type="entry name" value="EMC2-like"/>
</dbReference>
<dbReference type="Pfam" id="PF22890">
    <property type="entry name" value="TPR_EMC2"/>
    <property type="match status" value="1"/>
</dbReference>
<dbReference type="PANTHER" id="PTHR12760">
    <property type="entry name" value="TETRATRICOPEPTIDE REPEAT PROTEIN"/>
    <property type="match status" value="1"/>
</dbReference>
<dbReference type="SUPFAM" id="SSF48452">
    <property type="entry name" value="TPR-like"/>
    <property type="match status" value="1"/>
</dbReference>
<keyword evidence="4" id="KW-1133">Transmembrane helix</keyword>
<keyword evidence="3" id="KW-0256">Endoplasmic reticulum</keyword>
<feature type="transmembrane region" description="Helical" evidence="4">
    <location>
        <begin position="389"/>
        <end position="410"/>
    </location>
</feature>
<proteinExistence type="inferred from homology"/>
<comment type="subcellular location">
    <subcellularLocation>
        <location evidence="3">Endoplasmic reticulum membrane</location>
        <topology evidence="3">Peripheral membrane protein</topology>
        <orientation evidence="3">Cytoplasmic side</orientation>
    </subcellularLocation>
</comment>
<gene>
    <name evidence="6" type="ORF">PLBR_LOCUS7100</name>
</gene>
<dbReference type="InterPro" id="IPR055217">
    <property type="entry name" value="TPR_EMC2"/>
</dbReference>
<keyword evidence="4" id="KW-0812">Transmembrane</keyword>
<dbReference type="Proteomes" id="UP000290189">
    <property type="component" value="Unassembled WGS sequence"/>
</dbReference>
<evidence type="ECO:0000256" key="2">
    <source>
        <dbReference type="ARBA" id="ARBA00022803"/>
    </source>
</evidence>
<dbReference type="AlphaFoldDB" id="A0A3P3YIB0"/>
<accession>A0A3P3YIB0</accession>
<evidence type="ECO:0000256" key="4">
    <source>
        <dbReference type="SAM" id="Phobius"/>
    </source>
</evidence>
<evidence type="ECO:0000256" key="3">
    <source>
        <dbReference type="RuleBase" id="RU367091"/>
    </source>
</evidence>
<comment type="function">
    <text evidence="3">Part of the endoplasmic reticulum membrane protein complex (EMC) that enables the energy-independent insertion into endoplasmic reticulum membranes of newly synthesized membrane proteins.</text>
</comment>
<keyword evidence="3 4" id="KW-0472">Membrane</keyword>
<evidence type="ECO:0000256" key="1">
    <source>
        <dbReference type="ARBA" id="ARBA00022737"/>
    </source>
</evidence>
<dbReference type="InterPro" id="IPR011990">
    <property type="entry name" value="TPR-like_helical_dom_sf"/>
</dbReference>
<reference evidence="6 7" key="1">
    <citation type="submission" date="2018-03" db="EMBL/GenBank/DDBJ databases">
        <authorList>
            <person name="Fogelqvist J."/>
        </authorList>
    </citation>
    <scope>NUCLEOTIDE SEQUENCE [LARGE SCALE GENOMIC DNA]</scope>
</reference>
<name>A0A3P3YIB0_PLABS</name>
<dbReference type="GO" id="GO:0072546">
    <property type="term" value="C:EMC complex"/>
    <property type="evidence" value="ECO:0007669"/>
    <property type="project" value="UniProtKB-UniRule"/>
</dbReference>
<keyword evidence="2" id="KW-0802">TPR repeat</keyword>
<dbReference type="EMBL" id="OVEO01000012">
    <property type="protein sequence ID" value="SPQ99885.1"/>
    <property type="molecule type" value="Genomic_DNA"/>
</dbReference>
<keyword evidence="1" id="KW-0677">Repeat</keyword>
<organism evidence="6 7">
    <name type="scientific">Plasmodiophora brassicae</name>
    <name type="common">Clubroot disease agent</name>
    <dbReference type="NCBI Taxonomy" id="37360"/>
    <lineage>
        <taxon>Eukaryota</taxon>
        <taxon>Sar</taxon>
        <taxon>Rhizaria</taxon>
        <taxon>Endomyxa</taxon>
        <taxon>Phytomyxea</taxon>
        <taxon>Plasmodiophorida</taxon>
        <taxon>Plasmodiophoridae</taxon>
        <taxon>Plasmodiophora</taxon>
    </lineage>
</organism>
<geneLocation type="mitochondrion" evidence="6"/>
<protein>
    <recommendedName>
        <fullName evidence="3">ER membrane protein complex subunit 2</fullName>
    </recommendedName>
</protein>
<evidence type="ECO:0000313" key="7">
    <source>
        <dbReference type="Proteomes" id="UP000290189"/>
    </source>
</evidence>
<feature type="domain" description="EMC2 TPR-like" evidence="5">
    <location>
        <begin position="47"/>
        <end position="160"/>
    </location>
</feature>
<sequence>MASLPADDVWDALQARLLASLDAGRLSTASACLKALSDRFPGSRRVHRLAAMVQSASGRFDEAVDDLQSLLQQDPVDLPTRKAMISIYKAKGDWARALQHLLNLLDYVPSDVHSWQELVDMYVRMRQYSYARFAQEEVLLLQPASYDAYCTYAELCLTSANDAKSRDVARRYYAAAIELNPDDNARALYGVLLVTRPAPAAKGGKTGETHGDLRQVALDMLLGLYRAKANQHLRPYVERQTCSLAVISRMSERQVGALLSRRPTTEYHRPRRPMVAREAARSVAIQCAVYISSASPEQKVGAAALNPYLGTHWFIVLYDCTESNNFQLAIPTTPDANQGRHTTAVHDECDQDRQCQYNVEHLSCRHGPVFNLGIEMMQMEKAYFLQFPIFAPVLDAMYVWYITIASVAVVRNSWREPPMPRSGQRARSLPAPAFAATVHVHRPETRSAS</sequence>
<comment type="similarity">
    <text evidence="3">Belongs to the EMC2 family.</text>
</comment>
<evidence type="ECO:0000313" key="6">
    <source>
        <dbReference type="EMBL" id="SPQ99885.1"/>
    </source>
</evidence>
<evidence type="ECO:0000259" key="5">
    <source>
        <dbReference type="Pfam" id="PF22890"/>
    </source>
</evidence>
<comment type="subunit">
    <text evidence="3">Component of the ER membrane protein complex (EMC).</text>
</comment>
<keyword evidence="6" id="KW-0496">Mitochondrion</keyword>
<dbReference type="Gene3D" id="1.25.40.10">
    <property type="entry name" value="Tetratricopeptide repeat domain"/>
    <property type="match status" value="1"/>
</dbReference>